<protein>
    <submittedName>
        <fullName evidence="1">Uncharacterized protein</fullName>
    </submittedName>
</protein>
<gene>
    <name evidence="1" type="ORF">QAD02_006088</name>
</gene>
<sequence length="724" mass="82824">YFMMWKSNGNIFLVTVSLIITFEFVTCHPAVPTTMDSTVCQTELCKKTAMSIMDNMNRNIHPCDDFYEFACGNYMKNSTLAANEFRVDLITTLHEKVMGQMRDAIEKTITKKDPQTFQKISTYYKTCMDEAQIEKDSQRELIEVMKKLGGWPVLENSWDASKFEWTKTVYGLREAGLPYNTIINIDYMPDLQNKNSRVLYLSGVNPGYNPTLLLKGFSDQKVKEFHEYMVNFADILGADRSLAEKEFEKLVNFHIELAKLLQPSLQGHPKVDEPYDLPQSTTIGELQKQCPQVPWIEYIKKTVNPPGQIQKSDRVVIMVPGYPEKYCALLSKTPKRVLANALFWRAASAFADQMGLPIRQAYRQFWLSIGEALTLRSTPRWRFCVKTTRSALPHATAALFVRRYFDKNTKNQAKEIIEYLQQSIRETIDKANWMDLKTRKAATEKLNAMNSLIAYPDELFSDKKIDEYYKNLVIYPNSFIKNHMSAFSFVFDMNAASLKKSATDDDWTRAVGNAADVNAFYDPSDNSFILLAAILQGSFFNAANPKYLNFAGIGSIIGHEIMHGFDNNGRRYDKDGNLNNWWDPTTEKIFFAKAKCFVAQYNHLGANKNITINSELALGENIADNAGLKQAYYAYDNWYKKHGDEPRISGLSFLSPRQVFWVSYANTLCMKERPGPKPLSILMDPHANNKLRVLGPLMNMREFSTDFSCPSNSFMNPDTRCAIL</sequence>
<organism evidence="1 2">
    <name type="scientific">Eretmocerus hayati</name>
    <dbReference type="NCBI Taxonomy" id="131215"/>
    <lineage>
        <taxon>Eukaryota</taxon>
        <taxon>Metazoa</taxon>
        <taxon>Ecdysozoa</taxon>
        <taxon>Arthropoda</taxon>
        <taxon>Hexapoda</taxon>
        <taxon>Insecta</taxon>
        <taxon>Pterygota</taxon>
        <taxon>Neoptera</taxon>
        <taxon>Endopterygota</taxon>
        <taxon>Hymenoptera</taxon>
        <taxon>Apocrita</taxon>
        <taxon>Proctotrupomorpha</taxon>
        <taxon>Chalcidoidea</taxon>
        <taxon>Aphelinidae</taxon>
        <taxon>Aphelininae</taxon>
        <taxon>Eretmocerus</taxon>
    </lineage>
</organism>
<name>A0ACC2N0Q9_9HYME</name>
<dbReference type="EMBL" id="CM056744">
    <property type="protein sequence ID" value="KAJ8664426.1"/>
    <property type="molecule type" value="Genomic_DNA"/>
</dbReference>
<reference evidence="1" key="1">
    <citation type="submission" date="2023-04" db="EMBL/GenBank/DDBJ databases">
        <title>A chromosome-level genome assembly of the parasitoid wasp Eretmocerus hayati.</title>
        <authorList>
            <person name="Zhong Y."/>
            <person name="Liu S."/>
            <person name="Liu Y."/>
        </authorList>
    </citation>
    <scope>NUCLEOTIDE SEQUENCE</scope>
    <source>
        <strain evidence="1">ZJU_SS_LIU_2023</strain>
    </source>
</reference>
<feature type="non-terminal residue" evidence="1">
    <location>
        <position position="1"/>
    </location>
</feature>
<accession>A0ACC2N0Q9</accession>
<comment type="caution">
    <text evidence="1">The sequence shown here is derived from an EMBL/GenBank/DDBJ whole genome shotgun (WGS) entry which is preliminary data.</text>
</comment>
<evidence type="ECO:0000313" key="1">
    <source>
        <dbReference type="EMBL" id="KAJ8664426.1"/>
    </source>
</evidence>
<dbReference type="Proteomes" id="UP001239111">
    <property type="component" value="Chromosome 4"/>
</dbReference>
<evidence type="ECO:0000313" key="2">
    <source>
        <dbReference type="Proteomes" id="UP001239111"/>
    </source>
</evidence>
<proteinExistence type="predicted"/>
<keyword evidence="2" id="KW-1185">Reference proteome</keyword>